<name>A0AAP5ERK2_9BURK</name>
<protein>
    <submittedName>
        <fullName evidence="2">Uncharacterized protein</fullName>
    </submittedName>
</protein>
<dbReference type="AlphaFoldDB" id="A0AAP5ERK2"/>
<dbReference type="Proteomes" id="UP001242288">
    <property type="component" value="Unassembled WGS sequence"/>
</dbReference>
<keyword evidence="3" id="KW-1185">Reference proteome</keyword>
<dbReference type="Proteomes" id="UP001209412">
    <property type="component" value="Unassembled WGS sequence"/>
</dbReference>
<evidence type="ECO:0000313" key="1">
    <source>
        <dbReference type="EMBL" id="MCX4150028.1"/>
    </source>
</evidence>
<dbReference type="RefSeq" id="WP_266240842.1">
    <property type="nucleotide sequence ID" value="NZ_JAMXWF010000036.1"/>
</dbReference>
<proteinExistence type="predicted"/>
<sequence>MTSTVQSRIYVMLVDLIPEMANGRTHYAAPRLASDMAVHCTVDETPDGHLRVQIAHDQQPRGTARRCSWLSFDVDPGNAVAHVTDYYDGVQYSVAGRGTDAARNTVNVFAANWLAVFNSLGRMFQPVDQMVQA</sequence>
<dbReference type="EMBL" id="JAPKHW010000036">
    <property type="protein sequence ID" value="MCX4150028.1"/>
    <property type="molecule type" value="Genomic_DNA"/>
</dbReference>
<dbReference type="EMBL" id="JAMXWF010000036">
    <property type="protein sequence ID" value="MDQ6411846.1"/>
    <property type="molecule type" value="Genomic_DNA"/>
</dbReference>
<evidence type="ECO:0000313" key="3">
    <source>
        <dbReference type="Proteomes" id="UP001209412"/>
    </source>
</evidence>
<gene>
    <name evidence="2" type="ORF">NIE36_32355</name>
    <name evidence="1" type="ORF">OSB80_32420</name>
</gene>
<reference evidence="2" key="1">
    <citation type="submission" date="2022-06" db="EMBL/GenBank/DDBJ databases">
        <title>PHB producers.</title>
        <authorList>
            <person name="Besaury L."/>
        </authorList>
    </citation>
    <scope>NUCLEOTIDE SEQUENCE</scope>
    <source>
        <strain evidence="2 3">SEWS6</strain>
    </source>
</reference>
<comment type="caution">
    <text evidence="2">The sequence shown here is derived from an EMBL/GenBank/DDBJ whole genome shotgun (WGS) entry which is preliminary data.</text>
</comment>
<evidence type="ECO:0000313" key="4">
    <source>
        <dbReference type="Proteomes" id="UP001242288"/>
    </source>
</evidence>
<organism evidence="2 4">
    <name type="scientific">Paraburkholderia madseniana</name>
    <dbReference type="NCBI Taxonomy" id="2599607"/>
    <lineage>
        <taxon>Bacteria</taxon>
        <taxon>Pseudomonadati</taxon>
        <taxon>Pseudomonadota</taxon>
        <taxon>Betaproteobacteria</taxon>
        <taxon>Burkholderiales</taxon>
        <taxon>Burkholderiaceae</taxon>
        <taxon>Paraburkholderia</taxon>
    </lineage>
</organism>
<accession>A0AAP5ERK2</accession>
<evidence type="ECO:0000313" key="2">
    <source>
        <dbReference type="EMBL" id="MDQ6411846.1"/>
    </source>
</evidence>